<reference evidence="3 4" key="1">
    <citation type="submission" date="2021-03" db="EMBL/GenBank/DDBJ databases">
        <title>Genomic Encyclopedia of Type Strains, Phase IV (KMG-IV): sequencing the most valuable type-strain genomes for metagenomic binning, comparative biology and taxonomic classification.</title>
        <authorList>
            <person name="Goeker M."/>
        </authorList>
    </citation>
    <scope>NUCLEOTIDE SEQUENCE [LARGE SCALE GENOMIC DNA]</scope>
    <source>
        <strain evidence="3 4">DSM 24950</strain>
    </source>
</reference>
<name>A0ABS4I0V6_9BACL</name>
<comment type="caution">
    <text evidence="3">The sequence shown here is derived from an EMBL/GenBank/DDBJ whole genome shotgun (WGS) entry which is preliminary data.</text>
</comment>
<feature type="signal peptide" evidence="1">
    <location>
        <begin position="1"/>
        <end position="32"/>
    </location>
</feature>
<dbReference type="Gene3D" id="3.30.457.10">
    <property type="entry name" value="Copper amine oxidase-like, N-terminal domain"/>
    <property type="match status" value="1"/>
</dbReference>
<accession>A0ABS4I0V6</accession>
<dbReference type="Proteomes" id="UP001519344">
    <property type="component" value="Unassembled WGS sequence"/>
</dbReference>
<protein>
    <recommendedName>
        <fullName evidence="2">Copper amine oxidase-like N-terminal domain-containing protein</fullName>
    </recommendedName>
</protein>
<dbReference type="RefSeq" id="WP_167060257.1">
    <property type="nucleotide sequence ID" value="NZ_JAAOZR010000023.1"/>
</dbReference>
<dbReference type="Pfam" id="PF07833">
    <property type="entry name" value="Cu_amine_oxidN1"/>
    <property type="match status" value="1"/>
</dbReference>
<sequence>MPILTIRNLKLFSLMVASSLIIGLPHPGPVYGATANAANSDPSIVMNGIIRNNSALSPLRQLAESLGFTVQWHSENRSISVTKDDKTILLSLDQPTAYVNGKPVELDIAPLLNRDLTVVPVRFVSEAFGAAVKWDNETRRVIINDRISIVMEPSEGDLNQMIAASGSDPYLRPQISYVAEDTITVKSLLTADLSDSGEQGYTTFTFSRSSTGWSISKVDIEHSKAIDFHLNENEAIFLTKRTTTNTILKAHGSYAFTSDNNNMKWTGDSFMFTTQTSKGEYCTVLVNSKTGHTAEFSSFTHQAPQIAKTLGP</sequence>
<feature type="chain" id="PRO_5045756866" description="Copper amine oxidase-like N-terminal domain-containing protein" evidence="1">
    <location>
        <begin position="33"/>
        <end position="312"/>
    </location>
</feature>
<dbReference type="InterPro" id="IPR036582">
    <property type="entry name" value="Mao_N_sf"/>
</dbReference>
<dbReference type="SUPFAM" id="SSF55383">
    <property type="entry name" value="Copper amine oxidase, domain N"/>
    <property type="match status" value="1"/>
</dbReference>
<dbReference type="EMBL" id="JAGGKV010000008">
    <property type="protein sequence ID" value="MBP1964355.1"/>
    <property type="molecule type" value="Genomic_DNA"/>
</dbReference>
<feature type="domain" description="Copper amine oxidase-like N-terminal" evidence="2">
    <location>
        <begin position="48"/>
        <end position="143"/>
    </location>
</feature>
<evidence type="ECO:0000313" key="3">
    <source>
        <dbReference type="EMBL" id="MBP1964355.1"/>
    </source>
</evidence>
<dbReference type="InterPro" id="IPR012854">
    <property type="entry name" value="Cu_amine_oxidase-like_N"/>
</dbReference>
<organism evidence="3 4">
    <name type="scientific">Paenibacillus aceris</name>
    <dbReference type="NCBI Taxonomy" id="869555"/>
    <lineage>
        <taxon>Bacteria</taxon>
        <taxon>Bacillati</taxon>
        <taxon>Bacillota</taxon>
        <taxon>Bacilli</taxon>
        <taxon>Bacillales</taxon>
        <taxon>Paenibacillaceae</taxon>
        <taxon>Paenibacillus</taxon>
    </lineage>
</organism>
<evidence type="ECO:0000259" key="2">
    <source>
        <dbReference type="Pfam" id="PF07833"/>
    </source>
</evidence>
<keyword evidence="4" id="KW-1185">Reference proteome</keyword>
<proteinExistence type="predicted"/>
<keyword evidence="1" id="KW-0732">Signal</keyword>
<evidence type="ECO:0000313" key="4">
    <source>
        <dbReference type="Proteomes" id="UP001519344"/>
    </source>
</evidence>
<evidence type="ECO:0000256" key="1">
    <source>
        <dbReference type="SAM" id="SignalP"/>
    </source>
</evidence>
<gene>
    <name evidence="3" type="ORF">J2Z65_003578</name>
</gene>